<dbReference type="PhylomeDB" id="A0A0D2X098"/>
<organism evidence="7 8">
    <name type="scientific">Capsaspora owczarzaki (strain ATCC 30864)</name>
    <dbReference type="NCBI Taxonomy" id="595528"/>
    <lineage>
        <taxon>Eukaryota</taxon>
        <taxon>Filasterea</taxon>
        <taxon>Capsaspora</taxon>
    </lineage>
</organism>
<protein>
    <submittedName>
        <fullName evidence="7">Cell cycle checkpoint protein</fullName>
    </submittedName>
</protein>
<dbReference type="eggNOG" id="KOG3194">
    <property type="taxonomic scope" value="Eukaryota"/>
</dbReference>
<reference evidence="8" key="1">
    <citation type="submission" date="2011-02" db="EMBL/GenBank/DDBJ databases">
        <title>The Genome Sequence of Capsaspora owczarzaki ATCC 30864.</title>
        <authorList>
            <person name="Russ C."/>
            <person name="Cuomo C."/>
            <person name="Burger G."/>
            <person name="Gray M.W."/>
            <person name="Holland P.W.H."/>
            <person name="King N."/>
            <person name="Lang F.B.F."/>
            <person name="Roger A.J."/>
            <person name="Ruiz-Trillo I."/>
            <person name="Young S.K."/>
            <person name="Zeng Q."/>
            <person name="Gargeya S."/>
            <person name="Alvarado L."/>
            <person name="Berlin A."/>
            <person name="Chapman S.B."/>
            <person name="Chen Z."/>
            <person name="Freedman E."/>
            <person name="Gellesch M."/>
            <person name="Goldberg J."/>
            <person name="Griggs A."/>
            <person name="Gujja S."/>
            <person name="Heilman E."/>
            <person name="Heiman D."/>
            <person name="Howarth C."/>
            <person name="Mehta T."/>
            <person name="Neiman D."/>
            <person name="Pearson M."/>
            <person name="Roberts A."/>
            <person name="Saif S."/>
            <person name="Shea T."/>
            <person name="Shenoy N."/>
            <person name="Sisk P."/>
            <person name="Stolte C."/>
            <person name="Sykes S."/>
            <person name="White J."/>
            <person name="Yandava C."/>
            <person name="Haas B."/>
            <person name="Nusbaum C."/>
            <person name="Birren B."/>
        </authorList>
    </citation>
    <scope>NUCLEOTIDE SEQUENCE</scope>
    <source>
        <strain evidence="8">ATCC 30864</strain>
    </source>
</reference>
<dbReference type="CDD" id="cd00577">
    <property type="entry name" value="PCNA"/>
    <property type="match status" value="1"/>
</dbReference>
<dbReference type="AlphaFoldDB" id="A0A0D2X098"/>
<keyword evidence="4" id="KW-0234">DNA repair</keyword>
<evidence type="ECO:0000313" key="7">
    <source>
        <dbReference type="EMBL" id="KJE88684.1"/>
    </source>
</evidence>
<comment type="similarity">
    <text evidence="2">Belongs to the rad1 family.</text>
</comment>
<dbReference type="FunCoup" id="A0A0D2X098">
    <property type="interactions" value="464"/>
</dbReference>
<dbReference type="Pfam" id="PF02144">
    <property type="entry name" value="Rad1"/>
    <property type="match status" value="1"/>
</dbReference>
<evidence type="ECO:0000313" key="8">
    <source>
        <dbReference type="Proteomes" id="UP000008743"/>
    </source>
</evidence>
<dbReference type="OrthoDB" id="337581at2759"/>
<dbReference type="EMBL" id="KE346360">
    <property type="protein sequence ID" value="KJE88684.1"/>
    <property type="molecule type" value="Genomic_DNA"/>
</dbReference>
<evidence type="ECO:0000256" key="1">
    <source>
        <dbReference type="ARBA" id="ARBA00004123"/>
    </source>
</evidence>
<dbReference type="STRING" id="595528.A0A0D2X098"/>
<dbReference type="GO" id="GO:0030896">
    <property type="term" value="C:checkpoint clamp complex"/>
    <property type="evidence" value="ECO:0007669"/>
    <property type="project" value="TreeGrafter"/>
</dbReference>
<feature type="compositionally biased region" description="Acidic residues" evidence="6">
    <location>
        <begin position="277"/>
        <end position="289"/>
    </location>
</feature>
<proteinExistence type="inferred from homology"/>
<dbReference type="PANTHER" id="PTHR10870">
    <property type="entry name" value="CELL CYCLE CHECKPOINT PROTEIN RAD1"/>
    <property type="match status" value="1"/>
</dbReference>
<dbReference type="InterPro" id="IPR003021">
    <property type="entry name" value="Rad1_Rec1_Rad17"/>
</dbReference>
<dbReference type="InterPro" id="IPR003011">
    <property type="entry name" value="Cell_cycle_checkpoint_Rad1"/>
</dbReference>
<evidence type="ECO:0000256" key="4">
    <source>
        <dbReference type="ARBA" id="ARBA00023204"/>
    </source>
</evidence>
<dbReference type="Proteomes" id="UP000008743">
    <property type="component" value="Unassembled WGS sequence"/>
</dbReference>
<keyword evidence="8" id="KW-1185">Reference proteome</keyword>
<dbReference type="InterPro" id="IPR046938">
    <property type="entry name" value="DNA_clamp_sf"/>
</dbReference>
<keyword evidence="3" id="KW-0227">DNA damage</keyword>
<keyword evidence="5" id="KW-0539">Nucleus</keyword>
<dbReference type="PANTHER" id="PTHR10870:SF0">
    <property type="entry name" value="CELL CYCLE CHECKPOINT PROTEIN RAD1"/>
    <property type="match status" value="1"/>
</dbReference>
<evidence type="ECO:0000256" key="6">
    <source>
        <dbReference type="SAM" id="MobiDB-lite"/>
    </source>
</evidence>
<feature type="region of interest" description="Disordered" evidence="6">
    <location>
        <begin position="277"/>
        <end position="316"/>
    </location>
</feature>
<dbReference type="SUPFAM" id="SSF55979">
    <property type="entry name" value="DNA clamp"/>
    <property type="match status" value="1"/>
</dbReference>
<gene>
    <name evidence="7" type="ORF">CAOG_000290</name>
</gene>
<dbReference type="GO" id="GO:0006281">
    <property type="term" value="P:DNA repair"/>
    <property type="evidence" value="ECO:0007669"/>
    <property type="project" value="UniProtKB-KW"/>
</dbReference>
<comment type="subcellular location">
    <subcellularLocation>
        <location evidence="1">Nucleus</location>
    </subcellularLocation>
</comment>
<accession>A0A0D2X098</accession>
<dbReference type="PRINTS" id="PR01246">
    <property type="entry name" value="RAD1REPAIR"/>
</dbReference>
<dbReference type="OMA" id="WSQAYKF"/>
<dbReference type="Gene3D" id="3.70.10.10">
    <property type="match status" value="1"/>
</dbReference>
<dbReference type="InParanoid" id="A0A0D2X098"/>
<sequence length="316" mass="34698">MQQQQQDDAQPVPAFVARLANARRISVMLKSILLTDKNAVATVFILPGGIKFVAEDAKSMQANAFLQAAIFLQYTCPAELPPFKIHLEKLLDCLNIFSSGTAPAPAPTALKLTYCGPGSVLNLLLEEGGVFADCDLRTLEPDDILDFAFNSFGVHNKLIVKSEGMKGAFAELDTSSEFLEVVMSPDEPYLRLSTTGQAGQVNVDFPFDSFVIETFECFRPQCNRYRMSLIAPSIKGLAISTKTSMRMNARGFLSLQFMISNEDSQVSFVEYLCAPEDANEDSERDEESELSGTDSAHLLDGQPSYAHHEVSAPMEQ</sequence>
<evidence type="ECO:0000256" key="3">
    <source>
        <dbReference type="ARBA" id="ARBA00022763"/>
    </source>
</evidence>
<evidence type="ECO:0000256" key="5">
    <source>
        <dbReference type="ARBA" id="ARBA00023242"/>
    </source>
</evidence>
<dbReference type="RefSeq" id="XP_004365161.1">
    <property type="nucleotide sequence ID" value="XM_004365104.2"/>
</dbReference>
<dbReference type="GO" id="GO:0000077">
    <property type="term" value="P:DNA damage checkpoint signaling"/>
    <property type="evidence" value="ECO:0007669"/>
    <property type="project" value="InterPro"/>
</dbReference>
<dbReference type="PRINTS" id="PR01245">
    <property type="entry name" value="RAD1REC1"/>
</dbReference>
<evidence type="ECO:0000256" key="2">
    <source>
        <dbReference type="ARBA" id="ARBA00010991"/>
    </source>
</evidence>
<name>A0A0D2X098_CAPO3</name>